<dbReference type="GO" id="GO:0046983">
    <property type="term" value="F:protein dimerization activity"/>
    <property type="evidence" value="ECO:0007669"/>
    <property type="project" value="InterPro"/>
</dbReference>
<dbReference type="InterPro" id="IPR012967">
    <property type="entry name" value="COMT_dimerisation"/>
</dbReference>
<evidence type="ECO:0000256" key="1">
    <source>
        <dbReference type="ARBA" id="ARBA00022603"/>
    </source>
</evidence>
<name>A0A3D8P160_9THEO</name>
<comment type="caution">
    <text evidence="6">The sequence shown here is derived from an EMBL/GenBank/DDBJ whole genome shotgun (WGS) entry which is preliminary data.</text>
</comment>
<dbReference type="SUPFAM" id="SSF46785">
    <property type="entry name" value="Winged helix' DNA-binding domain"/>
    <property type="match status" value="1"/>
</dbReference>
<dbReference type="Pfam" id="PF08100">
    <property type="entry name" value="Dimerisation"/>
    <property type="match status" value="1"/>
</dbReference>
<dbReference type="CDD" id="cd02440">
    <property type="entry name" value="AdoMet_MTases"/>
    <property type="match status" value="1"/>
</dbReference>
<feature type="domain" description="O-methyltransferase dimerisation" evidence="5">
    <location>
        <begin position="28"/>
        <end position="101"/>
    </location>
</feature>
<dbReference type="Proteomes" id="UP000256329">
    <property type="component" value="Unassembled WGS sequence"/>
</dbReference>
<evidence type="ECO:0000259" key="5">
    <source>
        <dbReference type="Pfam" id="PF08100"/>
    </source>
</evidence>
<feature type="domain" description="O-methyltransferase C-terminal" evidence="4">
    <location>
        <begin position="168"/>
        <end position="327"/>
    </location>
</feature>
<keyword evidence="2 6" id="KW-0808">Transferase</keyword>
<dbReference type="EMBL" id="QSLN01000025">
    <property type="protein sequence ID" value="RDV80956.1"/>
    <property type="molecule type" value="Genomic_DNA"/>
</dbReference>
<reference evidence="6 7" key="1">
    <citation type="submission" date="2018-08" db="EMBL/GenBank/DDBJ databases">
        <title>Form III RuBisCO-mediated autotrophy in Thermodesulfobium bacteria.</title>
        <authorList>
            <person name="Toshchakov S.V."/>
            <person name="Kublanov I.V."/>
            <person name="Frolov E."/>
            <person name="Bonch-Osmolovskaya E.A."/>
            <person name="Tourova T.P."/>
            <person name="Chernych N.A."/>
            <person name="Lebedinsky A.V."/>
        </authorList>
    </citation>
    <scope>NUCLEOTIDE SEQUENCE [LARGE SCALE GENOMIC DNA]</scope>
    <source>
        <strain evidence="6 7">SR</strain>
    </source>
</reference>
<accession>A0A3D8P160</accession>
<keyword evidence="7" id="KW-1185">Reference proteome</keyword>
<dbReference type="Gene3D" id="1.10.10.10">
    <property type="entry name" value="Winged helix-like DNA-binding domain superfamily/Winged helix DNA-binding domain"/>
    <property type="match status" value="1"/>
</dbReference>
<dbReference type="InterPro" id="IPR016461">
    <property type="entry name" value="COMT-like"/>
</dbReference>
<sequence length="350" mass="38621">MRRSEEGEGMSCLDAFLPPVGGEALADMARGYQRSLVLAQAFELGIFDKLAAGPRRPEELAAEFEVLPERLKLLLDALAALGLLEKEGEAYGNSLLSQTFLCSQSCFCQKDLLRLQLAPERRRQWERIGDWLKGDTIRRPGNPGEVFNPSFIHAMAQATLSHKGFATTVELVAKHPCFAGAQKLLDLGGGHGLYAIALKRLKPELEVTVFDLPHVEEVTREYARRYGTEVNFLPGNFYADELPGEQDIVLTFDVFYGPPAKTREVLAKVYRALKPGGYLFTKHWFLDDTRTRPERAALFALLLALGNPASHVCTCREMAEMLAGAGFVVEKEVSVGDSASTTIIACKEGE</sequence>
<dbReference type="InterPro" id="IPR036390">
    <property type="entry name" value="WH_DNA-bd_sf"/>
</dbReference>
<evidence type="ECO:0000259" key="4">
    <source>
        <dbReference type="Pfam" id="PF00891"/>
    </source>
</evidence>
<dbReference type="InterPro" id="IPR036388">
    <property type="entry name" value="WH-like_DNA-bd_sf"/>
</dbReference>
<keyword evidence="3" id="KW-0949">S-adenosyl-L-methionine</keyword>
<dbReference type="AlphaFoldDB" id="A0A3D8P160"/>
<keyword evidence="1 6" id="KW-0489">Methyltransferase</keyword>
<evidence type="ECO:0000313" key="7">
    <source>
        <dbReference type="Proteomes" id="UP000256329"/>
    </source>
</evidence>
<evidence type="ECO:0000256" key="3">
    <source>
        <dbReference type="ARBA" id="ARBA00022691"/>
    </source>
</evidence>
<evidence type="ECO:0000256" key="2">
    <source>
        <dbReference type="ARBA" id="ARBA00022679"/>
    </source>
</evidence>
<protein>
    <submittedName>
        <fullName evidence="6">Methyltransferase domain-containing protein</fullName>
    </submittedName>
</protein>
<dbReference type="InterPro" id="IPR029063">
    <property type="entry name" value="SAM-dependent_MTases_sf"/>
</dbReference>
<dbReference type="GO" id="GO:0008171">
    <property type="term" value="F:O-methyltransferase activity"/>
    <property type="evidence" value="ECO:0007669"/>
    <property type="project" value="InterPro"/>
</dbReference>
<dbReference type="GO" id="GO:0032259">
    <property type="term" value="P:methylation"/>
    <property type="evidence" value="ECO:0007669"/>
    <property type="project" value="UniProtKB-KW"/>
</dbReference>
<dbReference type="OrthoDB" id="9816309at2"/>
<dbReference type="Pfam" id="PF00891">
    <property type="entry name" value="Methyltransf_2"/>
    <property type="match status" value="1"/>
</dbReference>
<proteinExistence type="predicted"/>
<dbReference type="Gene3D" id="3.40.50.150">
    <property type="entry name" value="Vaccinia Virus protein VP39"/>
    <property type="match status" value="1"/>
</dbReference>
<dbReference type="PROSITE" id="PS51683">
    <property type="entry name" value="SAM_OMT_II"/>
    <property type="match status" value="1"/>
</dbReference>
<dbReference type="SUPFAM" id="SSF53335">
    <property type="entry name" value="S-adenosyl-L-methionine-dependent methyltransferases"/>
    <property type="match status" value="1"/>
</dbReference>
<dbReference type="InterPro" id="IPR001077">
    <property type="entry name" value="COMT_C"/>
</dbReference>
<evidence type="ECO:0000313" key="6">
    <source>
        <dbReference type="EMBL" id="RDV80956.1"/>
    </source>
</evidence>
<gene>
    <name evidence="6" type="ORF">DXX99_10045</name>
</gene>
<organism evidence="6 7">
    <name type="scientific">Ammonifex thiophilus</name>
    <dbReference type="NCBI Taxonomy" id="444093"/>
    <lineage>
        <taxon>Bacteria</taxon>
        <taxon>Bacillati</taxon>
        <taxon>Bacillota</taxon>
        <taxon>Clostridia</taxon>
        <taxon>Thermoanaerobacterales</taxon>
        <taxon>Thermoanaerobacteraceae</taxon>
        <taxon>Ammonifex</taxon>
    </lineage>
</organism>
<dbReference type="PANTHER" id="PTHR11746">
    <property type="entry name" value="O-METHYLTRANSFERASE"/>
    <property type="match status" value="1"/>
</dbReference>
<dbReference type="PIRSF" id="PIRSF005739">
    <property type="entry name" value="O-mtase"/>
    <property type="match status" value="1"/>
</dbReference>